<dbReference type="RefSeq" id="WP_011524638.1">
    <property type="nucleotide sequence ID" value="NC_008009.1"/>
</dbReference>
<dbReference type="InterPro" id="IPR011990">
    <property type="entry name" value="TPR-like_helical_dom_sf"/>
</dbReference>
<evidence type="ECO:0000256" key="1">
    <source>
        <dbReference type="PROSITE-ProRule" id="PRU00339"/>
    </source>
</evidence>
<dbReference type="SMART" id="SM00028">
    <property type="entry name" value="TPR"/>
    <property type="match status" value="2"/>
</dbReference>
<evidence type="ECO:0000313" key="4">
    <source>
        <dbReference type="Proteomes" id="UP000002432"/>
    </source>
</evidence>
<dbReference type="KEGG" id="aba:Acid345_3839"/>
<name>Q1IJW1_KORVE</name>
<gene>
    <name evidence="3" type="ordered locus">Acid345_3839</name>
</gene>
<feature type="repeat" description="TPR" evidence="1">
    <location>
        <begin position="46"/>
        <end position="79"/>
    </location>
</feature>
<dbReference type="STRING" id="204669.Acid345_3839"/>
<dbReference type="eggNOG" id="COG0457">
    <property type="taxonomic scope" value="Bacteria"/>
</dbReference>
<dbReference type="InterPro" id="IPR019734">
    <property type="entry name" value="TPR_rpt"/>
</dbReference>
<dbReference type="Pfam" id="PF13174">
    <property type="entry name" value="TPR_6"/>
    <property type="match status" value="1"/>
</dbReference>
<dbReference type="Proteomes" id="UP000002432">
    <property type="component" value="Chromosome"/>
</dbReference>
<evidence type="ECO:0000313" key="3">
    <source>
        <dbReference type="EMBL" id="ABF42839.1"/>
    </source>
</evidence>
<protein>
    <submittedName>
        <fullName evidence="3">Tetratricopeptide repeat protein</fullName>
    </submittedName>
</protein>
<dbReference type="NCBIfam" id="NF047558">
    <property type="entry name" value="TPR_END_plus"/>
    <property type="match status" value="1"/>
</dbReference>
<reference evidence="3 4" key="1">
    <citation type="journal article" date="2009" name="Appl. Environ. Microbiol.">
        <title>Three genomes from the phylum Acidobacteria provide insight into the lifestyles of these microorganisms in soils.</title>
        <authorList>
            <person name="Ward N.L."/>
            <person name="Challacombe J.F."/>
            <person name="Janssen P.H."/>
            <person name="Henrissat B."/>
            <person name="Coutinho P.M."/>
            <person name="Wu M."/>
            <person name="Xie G."/>
            <person name="Haft D.H."/>
            <person name="Sait M."/>
            <person name="Badger J."/>
            <person name="Barabote R.D."/>
            <person name="Bradley B."/>
            <person name="Brettin T.S."/>
            <person name="Brinkac L.M."/>
            <person name="Bruce D."/>
            <person name="Creasy T."/>
            <person name="Daugherty S.C."/>
            <person name="Davidsen T.M."/>
            <person name="DeBoy R.T."/>
            <person name="Detter J.C."/>
            <person name="Dodson R.J."/>
            <person name="Durkin A.S."/>
            <person name="Ganapathy A."/>
            <person name="Gwinn-Giglio M."/>
            <person name="Han C.S."/>
            <person name="Khouri H."/>
            <person name="Kiss H."/>
            <person name="Kothari S.P."/>
            <person name="Madupu R."/>
            <person name="Nelson K.E."/>
            <person name="Nelson W.C."/>
            <person name="Paulsen I."/>
            <person name="Penn K."/>
            <person name="Ren Q."/>
            <person name="Rosovitz M.J."/>
            <person name="Selengut J.D."/>
            <person name="Shrivastava S."/>
            <person name="Sullivan S.A."/>
            <person name="Tapia R."/>
            <person name="Thompson L.S."/>
            <person name="Watkins K.L."/>
            <person name="Yang Q."/>
            <person name="Yu C."/>
            <person name="Zafar N."/>
            <person name="Zhou L."/>
            <person name="Kuske C.R."/>
        </authorList>
    </citation>
    <scope>NUCLEOTIDE SEQUENCE [LARGE SCALE GENOMIC DNA]</scope>
    <source>
        <strain evidence="3 4">Ellin345</strain>
    </source>
</reference>
<feature type="chain" id="PRO_5004190796" evidence="2">
    <location>
        <begin position="30"/>
        <end position="289"/>
    </location>
</feature>
<organism evidence="3 4">
    <name type="scientific">Koribacter versatilis (strain Ellin345)</name>
    <dbReference type="NCBI Taxonomy" id="204669"/>
    <lineage>
        <taxon>Bacteria</taxon>
        <taxon>Pseudomonadati</taxon>
        <taxon>Acidobacteriota</taxon>
        <taxon>Terriglobia</taxon>
        <taxon>Terriglobales</taxon>
        <taxon>Candidatus Korobacteraceae</taxon>
        <taxon>Candidatus Korobacter</taxon>
    </lineage>
</organism>
<keyword evidence="2" id="KW-0732">Signal</keyword>
<sequence>MNCERPGLRYLAVIVVLCVRLFAVPQAVGADIDSLQAKVKNNPTDPNAWVELGNSYHQGGKDREAITAYSNALEHGYDAILGKYNLAVAYAGAGEKDKAIELLQTIVAAGLAAPIGRDPDFAKLVGDSRFDALAQREQALIEPCMDATAHPEYRQLDFWLGEWEVFGGSQKVGDSKIELILKNCVVLENWTDTTGGQGKSFNKYDPARKAWEQFWVEDNGSTNYFIGTLREGEMRYELVKPRKDGGKLMRHLTFSKFPDGSVRQFSQSSTDDGKSWSVEYDFIYRKKAH</sequence>
<dbReference type="SUPFAM" id="SSF48452">
    <property type="entry name" value="TPR-like"/>
    <property type="match status" value="1"/>
</dbReference>
<dbReference type="EnsemblBacteria" id="ABF42839">
    <property type="protein sequence ID" value="ABF42839"/>
    <property type="gene ID" value="Acid345_3839"/>
</dbReference>
<dbReference type="Gene3D" id="1.25.40.10">
    <property type="entry name" value="Tetratricopeptide repeat domain"/>
    <property type="match status" value="1"/>
</dbReference>
<keyword evidence="1" id="KW-0802">TPR repeat</keyword>
<dbReference type="PROSITE" id="PS50005">
    <property type="entry name" value="TPR"/>
    <property type="match status" value="1"/>
</dbReference>
<dbReference type="HOGENOM" id="CLU_933110_0_0_0"/>
<evidence type="ECO:0000256" key="2">
    <source>
        <dbReference type="SAM" id="SignalP"/>
    </source>
</evidence>
<keyword evidence="4" id="KW-1185">Reference proteome</keyword>
<proteinExistence type="predicted"/>
<dbReference type="AlphaFoldDB" id="Q1IJW1"/>
<accession>Q1IJW1</accession>
<dbReference type="EMBL" id="CP000360">
    <property type="protein sequence ID" value="ABF42839.1"/>
    <property type="molecule type" value="Genomic_DNA"/>
</dbReference>
<feature type="signal peptide" evidence="2">
    <location>
        <begin position="1"/>
        <end position="29"/>
    </location>
</feature>